<feature type="domain" description="Solute-binding protein family 3/N-terminal" evidence="3">
    <location>
        <begin position="53"/>
        <end position="280"/>
    </location>
</feature>
<protein>
    <submittedName>
        <fullName evidence="5">Amino-acid binding protein for ABC transporter system</fullName>
    </submittedName>
</protein>
<dbReference type="GO" id="GO:0015276">
    <property type="term" value="F:ligand-gated monoatomic ion channel activity"/>
    <property type="evidence" value="ECO:0007669"/>
    <property type="project" value="InterPro"/>
</dbReference>
<evidence type="ECO:0000259" key="3">
    <source>
        <dbReference type="SMART" id="SM00062"/>
    </source>
</evidence>
<dbReference type="GO" id="GO:0016020">
    <property type="term" value="C:membrane"/>
    <property type="evidence" value="ECO:0007669"/>
    <property type="project" value="InterPro"/>
</dbReference>
<dbReference type="STRING" id="158787.BSCA_1192"/>
<keyword evidence="6" id="KW-1185">Reference proteome</keyword>
<evidence type="ECO:0000313" key="6">
    <source>
        <dbReference type="Proteomes" id="UP000029033"/>
    </source>
</evidence>
<evidence type="ECO:0000256" key="1">
    <source>
        <dbReference type="ARBA" id="ARBA00022729"/>
    </source>
</evidence>
<evidence type="ECO:0000256" key="2">
    <source>
        <dbReference type="SAM" id="SignalP"/>
    </source>
</evidence>
<gene>
    <name evidence="5" type="ORF">BSCA_1192</name>
</gene>
<dbReference type="Pfam" id="PF00497">
    <property type="entry name" value="SBP_bac_3"/>
    <property type="match status" value="1"/>
</dbReference>
<dbReference type="PANTHER" id="PTHR35936">
    <property type="entry name" value="MEMBRANE-BOUND LYTIC MUREIN TRANSGLYCOSYLASE F"/>
    <property type="match status" value="1"/>
</dbReference>
<feature type="chain" id="PRO_5039647012" evidence="2">
    <location>
        <begin position="25"/>
        <end position="288"/>
    </location>
</feature>
<sequence>MSAFTIIKRTAAAALAVASLVAVTACGSSNSGNKAETATDSNDITQQTITPGTLTVATGEPAYTPWVLNNKPESGEGYEAALIYAVADKLGFKKDNVKWTRTTFDAAIAPGSKDFDLNIQQFSITDERKNAVDFSPSYYNPTQSVVVRKDSKYASATSLADLKDATIGAMVGTTSYDFAKDKIKSDIQTFNDNAVLAQALDANQLDAIVFDTPTAVNVVESNQVKNAKVIGQIPGSEDPQGMGIVLPKGSKLTAKVTDAVNALEKDGTLKSLQEKWLAAYTTDIPELK</sequence>
<dbReference type="eggNOG" id="COG0834">
    <property type="taxonomic scope" value="Bacteria"/>
</dbReference>
<dbReference type="SMART" id="SM00062">
    <property type="entry name" value="PBPb"/>
    <property type="match status" value="1"/>
</dbReference>
<proteinExistence type="predicted"/>
<evidence type="ECO:0000259" key="4">
    <source>
        <dbReference type="SMART" id="SM00079"/>
    </source>
</evidence>
<dbReference type="SMART" id="SM00079">
    <property type="entry name" value="PBPe"/>
    <property type="match status" value="1"/>
</dbReference>
<comment type="caution">
    <text evidence="5">The sequence shown here is derived from an EMBL/GenBank/DDBJ whole genome shotgun (WGS) entry which is preliminary data.</text>
</comment>
<dbReference type="EMBL" id="JGZO01000001">
    <property type="protein sequence ID" value="KFI95895.1"/>
    <property type="molecule type" value="Genomic_DNA"/>
</dbReference>
<dbReference type="Gene3D" id="3.40.190.10">
    <property type="entry name" value="Periplasmic binding protein-like II"/>
    <property type="match status" value="2"/>
</dbReference>
<reference evidence="5 6" key="1">
    <citation type="submission" date="2014-03" db="EMBL/GenBank/DDBJ databases">
        <title>Genomics of Bifidobacteria.</title>
        <authorList>
            <person name="Ventura M."/>
            <person name="Milani C."/>
            <person name="Lugli G.A."/>
        </authorList>
    </citation>
    <scope>NUCLEOTIDE SEQUENCE [LARGE SCALE GENOMIC DNA]</scope>
    <source>
        <strain evidence="5 6">LMG 21589</strain>
    </source>
</reference>
<name>A0A087DK45_9BIFI</name>
<feature type="signal peptide" evidence="2">
    <location>
        <begin position="1"/>
        <end position="24"/>
    </location>
</feature>
<dbReference type="Proteomes" id="UP000029033">
    <property type="component" value="Unassembled WGS sequence"/>
</dbReference>
<keyword evidence="1 2" id="KW-0732">Signal</keyword>
<dbReference type="InterPro" id="IPR001320">
    <property type="entry name" value="Iontro_rcpt_C"/>
</dbReference>
<feature type="domain" description="Ionotropic glutamate receptor C-terminal" evidence="4">
    <location>
        <begin position="53"/>
        <end position="279"/>
    </location>
</feature>
<dbReference type="CDD" id="cd13530">
    <property type="entry name" value="PBP2_peptides_like"/>
    <property type="match status" value="1"/>
</dbReference>
<dbReference type="RefSeq" id="WP_033516475.1">
    <property type="nucleotide sequence ID" value="NZ_CAUPKV010000026.1"/>
</dbReference>
<dbReference type="SUPFAM" id="SSF53850">
    <property type="entry name" value="Periplasmic binding protein-like II"/>
    <property type="match status" value="1"/>
</dbReference>
<evidence type="ECO:0000313" key="5">
    <source>
        <dbReference type="EMBL" id="KFI95895.1"/>
    </source>
</evidence>
<dbReference type="OrthoDB" id="8454826at2"/>
<dbReference type="InterPro" id="IPR001638">
    <property type="entry name" value="Solute-binding_3/MltF_N"/>
</dbReference>
<accession>A0A087DK45</accession>
<dbReference type="GeneID" id="85165107"/>
<dbReference type="AlphaFoldDB" id="A0A087DK45"/>
<organism evidence="5 6">
    <name type="scientific">Bifidobacterium scardovii</name>
    <dbReference type="NCBI Taxonomy" id="158787"/>
    <lineage>
        <taxon>Bacteria</taxon>
        <taxon>Bacillati</taxon>
        <taxon>Actinomycetota</taxon>
        <taxon>Actinomycetes</taxon>
        <taxon>Bifidobacteriales</taxon>
        <taxon>Bifidobacteriaceae</taxon>
        <taxon>Bifidobacterium</taxon>
    </lineage>
</organism>
<dbReference type="PANTHER" id="PTHR35936:SF19">
    <property type="entry name" value="AMINO-ACID-BINDING PROTEIN YXEM-RELATED"/>
    <property type="match status" value="1"/>
</dbReference>